<dbReference type="EMBL" id="DAKRPA010000069">
    <property type="protein sequence ID" value="DBA00144.1"/>
    <property type="molecule type" value="Genomic_DNA"/>
</dbReference>
<feature type="region of interest" description="Disordered" evidence="2">
    <location>
        <begin position="147"/>
        <end position="184"/>
    </location>
</feature>
<comment type="caution">
    <text evidence="3">The sequence shown here is derived from an EMBL/GenBank/DDBJ whole genome shotgun (WGS) entry which is preliminary data.</text>
</comment>
<protein>
    <recommendedName>
        <fullName evidence="5">Polyprotein</fullName>
    </recommendedName>
</protein>
<dbReference type="PANTHER" id="PTHR47481">
    <property type="match status" value="1"/>
</dbReference>
<evidence type="ECO:0000256" key="2">
    <source>
        <dbReference type="SAM" id="MobiDB-lite"/>
    </source>
</evidence>
<evidence type="ECO:0000256" key="1">
    <source>
        <dbReference type="SAM" id="Coils"/>
    </source>
</evidence>
<proteinExistence type="predicted"/>
<name>A0AAV2Z271_9STRA</name>
<dbReference type="Pfam" id="PF14223">
    <property type="entry name" value="Retrotran_gag_2"/>
    <property type="match status" value="1"/>
</dbReference>
<evidence type="ECO:0000313" key="3">
    <source>
        <dbReference type="EMBL" id="DBA00144.1"/>
    </source>
</evidence>
<evidence type="ECO:0000313" key="4">
    <source>
        <dbReference type="Proteomes" id="UP001146120"/>
    </source>
</evidence>
<dbReference type="AlphaFoldDB" id="A0AAV2Z271"/>
<accession>A0AAV2Z271</accession>
<reference evidence="3" key="2">
    <citation type="journal article" date="2023" name="Microbiol Resour">
        <title>Decontamination and Annotation of the Draft Genome Sequence of the Oomycete Lagenidium giganteum ARSEF 373.</title>
        <authorList>
            <person name="Morgan W.R."/>
            <person name="Tartar A."/>
        </authorList>
    </citation>
    <scope>NUCLEOTIDE SEQUENCE</scope>
    <source>
        <strain evidence="3">ARSEF 373</strain>
    </source>
</reference>
<dbReference type="Proteomes" id="UP001146120">
    <property type="component" value="Unassembled WGS sequence"/>
</dbReference>
<sequence>MTLARKDLLSRIMPKPEDAMIRQSKTWKAGDMNSLAVLAKRLGPVYETMIREASIAFEAWELLRTFVMKQNLHNRVQLRKQLHELEIAQGDNLMSHLMKFDDLCLRLAAVGDPLGENEKLVDLLGSLSSELEILRREFETLTKRGQNESAFKAATRNSNGGHRNFRDGSQLSSGNNKSKRGSRDQRQVQCSICKRWEHRGGQCRRCDNAQDTSAFVFSASGEREQYRQHDSGSWLFDSGASSHPTYSRNDISEYQQLQGN</sequence>
<keyword evidence="1" id="KW-0175">Coiled coil</keyword>
<organism evidence="3 4">
    <name type="scientific">Lagenidium giganteum</name>
    <dbReference type="NCBI Taxonomy" id="4803"/>
    <lineage>
        <taxon>Eukaryota</taxon>
        <taxon>Sar</taxon>
        <taxon>Stramenopiles</taxon>
        <taxon>Oomycota</taxon>
        <taxon>Peronosporomycetes</taxon>
        <taxon>Pythiales</taxon>
        <taxon>Pythiaceae</taxon>
    </lineage>
</organism>
<feature type="compositionally biased region" description="Polar residues" evidence="2">
    <location>
        <begin position="147"/>
        <end position="176"/>
    </location>
</feature>
<dbReference type="PANTHER" id="PTHR47481:SF10">
    <property type="entry name" value="COPIA-LIKE POLYPROTEIN_RETROTRANSPOSON"/>
    <property type="match status" value="1"/>
</dbReference>
<keyword evidence="4" id="KW-1185">Reference proteome</keyword>
<gene>
    <name evidence="3" type="ORF">N0F65_000467</name>
</gene>
<reference evidence="3" key="1">
    <citation type="submission" date="2022-11" db="EMBL/GenBank/DDBJ databases">
        <authorList>
            <person name="Morgan W.R."/>
            <person name="Tartar A."/>
        </authorList>
    </citation>
    <scope>NUCLEOTIDE SEQUENCE</scope>
    <source>
        <strain evidence="3">ARSEF 373</strain>
    </source>
</reference>
<evidence type="ECO:0008006" key="5">
    <source>
        <dbReference type="Google" id="ProtNLM"/>
    </source>
</evidence>
<feature type="coiled-coil region" evidence="1">
    <location>
        <begin position="117"/>
        <end position="144"/>
    </location>
</feature>